<feature type="binding site" evidence="9">
    <location>
        <position position="209"/>
    </location>
    <ligand>
        <name>1-deoxy-D-xylulose 5-phosphate</name>
        <dbReference type="ChEBI" id="CHEBI:57792"/>
    </ligand>
</feature>
<feature type="binding site" evidence="9">
    <location>
        <position position="245"/>
    </location>
    <ligand>
        <name>1-deoxy-D-xylulose 5-phosphate</name>
        <dbReference type="ChEBI" id="CHEBI:57792"/>
    </ligand>
</feature>
<feature type="binding site" evidence="9">
    <location>
        <position position="254"/>
    </location>
    <ligand>
        <name>1-deoxy-D-xylulose 5-phosphate</name>
        <dbReference type="ChEBI" id="CHEBI:57792"/>
    </ligand>
</feature>
<dbReference type="InterPro" id="IPR036291">
    <property type="entry name" value="NAD(P)-bd_dom_sf"/>
</dbReference>
<dbReference type="UniPathway" id="UPA00056">
    <property type="reaction ID" value="UER00092"/>
</dbReference>
<dbReference type="InterPro" id="IPR003821">
    <property type="entry name" value="DXP_reductoisomerase"/>
</dbReference>
<dbReference type="SUPFAM" id="SSF51735">
    <property type="entry name" value="NAD(P)-binding Rossmann-fold domains"/>
    <property type="match status" value="1"/>
</dbReference>
<dbReference type="EC" id="1.1.1.267" evidence="9"/>
<evidence type="ECO:0000313" key="14">
    <source>
        <dbReference type="Proteomes" id="UP000191988"/>
    </source>
</evidence>
<dbReference type="PANTHER" id="PTHR30525">
    <property type="entry name" value="1-DEOXY-D-XYLULOSE 5-PHOSPHATE REDUCTOISOMERASE"/>
    <property type="match status" value="1"/>
</dbReference>
<organism evidence="13 14">
    <name type="scientific">Agrobacterium tomkonis CFBP 6623</name>
    <dbReference type="NCBI Taxonomy" id="1183432"/>
    <lineage>
        <taxon>Bacteria</taxon>
        <taxon>Pseudomonadati</taxon>
        <taxon>Pseudomonadota</taxon>
        <taxon>Alphaproteobacteria</taxon>
        <taxon>Hyphomicrobiales</taxon>
        <taxon>Rhizobiaceae</taxon>
        <taxon>Rhizobium/Agrobacterium group</taxon>
        <taxon>Agrobacterium</taxon>
        <taxon>Agrobacterium tumefaciens complex</taxon>
    </lineage>
</organism>
<dbReference type="NCBIfam" id="TIGR00243">
    <property type="entry name" value="Dxr"/>
    <property type="match status" value="1"/>
</dbReference>
<protein>
    <recommendedName>
        <fullName evidence="9">1-deoxy-D-xylulose 5-phosphate reductoisomerase</fullName>
        <shortName evidence="9">DXP reductoisomerase</shortName>
        <ecNumber evidence="9">1.1.1.267</ecNumber>
    </recommendedName>
    <alternativeName>
        <fullName evidence="9">1-deoxyxylulose-5-phosphate reductoisomerase</fullName>
    </alternativeName>
    <alternativeName>
        <fullName evidence="9">2-C-methyl-D-erythritol 4-phosphate synthase</fullName>
    </alternativeName>
</protein>
<dbReference type="InterPro" id="IPR013512">
    <property type="entry name" value="DXP_reductoisomerase_N"/>
</dbReference>
<feature type="domain" description="DXP reductoisomerase C-terminal" evidence="12">
    <location>
        <begin position="294"/>
        <end position="411"/>
    </location>
</feature>
<feature type="binding site" evidence="9">
    <location>
        <position position="184"/>
    </location>
    <ligand>
        <name>1-deoxy-D-xylulose 5-phosphate</name>
        <dbReference type="ChEBI" id="CHEBI:57792"/>
    </ligand>
</feature>
<dbReference type="GO" id="GO:0016853">
    <property type="term" value="F:isomerase activity"/>
    <property type="evidence" value="ECO:0007669"/>
    <property type="project" value="UniProtKB-KW"/>
</dbReference>
<dbReference type="GO" id="GO:0051484">
    <property type="term" value="P:isopentenyl diphosphate biosynthetic process, methylerythritol 4-phosphate pathway involved in terpenoid biosynthetic process"/>
    <property type="evidence" value="ECO:0007669"/>
    <property type="project" value="UniProtKB-ARBA"/>
</dbReference>
<dbReference type="PANTHER" id="PTHR30525:SF0">
    <property type="entry name" value="1-DEOXY-D-XYLULOSE 5-PHOSPHATE REDUCTOISOMERASE, CHLOROPLASTIC"/>
    <property type="match status" value="1"/>
</dbReference>
<dbReference type="Gene3D" id="3.40.50.720">
    <property type="entry name" value="NAD(P)-binding Rossmann-like Domain"/>
    <property type="match status" value="1"/>
</dbReference>
<keyword evidence="4 9" id="KW-0521">NADP</keyword>
<dbReference type="FunFam" id="3.40.50.720:FF:000045">
    <property type="entry name" value="1-deoxy-D-xylulose 5-phosphate reductoisomerase"/>
    <property type="match status" value="1"/>
</dbReference>
<evidence type="ECO:0000256" key="1">
    <source>
        <dbReference type="ARBA" id="ARBA00005094"/>
    </source>
</evidence>
<comment type="function">
    <text evidence="9">Catalyzes the NADPH-dependent rearrangement and reduction of 1-deoxy-D-xylulose-5-phosphate (DXP) to 2-C-methyl-D-erythritol 4-phosphate (MEP).</text>
</comment>
<evidence type="ECO:0000256" key="7">
    <source>
        <dbReference type="ARBA" id="ARBA00023229"/>
    </source>
</evidence>
<keyword evidence="7 9" id="KW-0414">Isoprene biosynthesis</keyword>
<keyword evidence="9" id="KW-0460">Magnesium</keyword>
<evidence type="ECO:0000256" key="9">
    <source>
        <dbReference type="HAMAP-Rule" id="MF_00183"/>
    </source>
</evidence>
<dbReference type="HAMAP" id="MF_00183">
    <property type="entry name" value="DXP_reductoisom"/>
    <property type="match status" value="1"/>
</dbReference>
<dbReference type="SUPFAM" id="SSF69055">
    <property type="entry name" value="1-deoxy-D-xylulose-5-phosphate reductoisomerase, C-terminal domain"/>
    <property type="match status" value="1"/>
</dbReference>
<keyword evidence="6 9" id="KW-0464">Manganese</keyword>
<comment type="similarity">
    <text evidence="2 9">Belongs to the DXR family.</text>
</comment>
<evidence type="ECO:0000256" key="3">
    <source>
        <dbReference type="ARBA" id="ARBA00022723"/>
    </source>
</evidence>
<dbReference type="GO" id="GO:0030145">
    <property type="term" value="F:manganese ion binding"/>
    <property type="evidence" value="ECO:0007669"/>
    <property type="project" value="TreeGrafter"/>
</dbReference>
<evidence type="ECO:0000259" key="10">
    <source>
        <dbReference type="Pfam" id="PF02670"/>
    </source>
</evidence>
<reference evidence="14" key="1">
    <citation type="submission" date="2016-01" db="EMBL/GenBank/DDBJ databases">
        <authorList>
            <person name="Regsiter A."/>
            <person name="william w."/>
        </authorList>
    </citation>
    <scope>NUCLEOTIDE SEQUENCE [LARGE SCALE GENOMIC DNA]</scope>
    <source>
        <strain evidence="14">CFBP 6623</strain>
    </source>
</reference>
<dbReference type="Pfam" id="PF02670">
    <property type="entry name" value="DXP_reductoisom"/>
    <property type="match status" value="1"/>
</dbReference>
<dbReference type="InterPro" id="IPR036169">
    <property type="entry name" value="DXPR_C_sf"/>
</dbReference>
<comment type="cofactor">
    <cofactor evidence="9">
        <name>Mg(2+)</name>
        <dbReference type="ChEBI" id="CHEBI:18420"/>
    </cofactor>
    <cofactor evidence="9">
        <name>Mn(2+)</name>
        <dbReference type="ChEBI" id="CHEBI:29035"/>
    </cofactor>
</comment>
<feature type="binding site" evidence="9">
    <location>
        <position position="45"/>
    </location>
    <ligand>
        <name>NADPH</name>
        <dbReference type="ChEBI" id="CHEBI:57783"/>
    </ligand>
</feature>
<feature type="domain" description="1-deoxy-D-xylulose 5-phosphate reductoisomerase N-terminal" evidence="10">
    <location>
        <begin position="38"/>
        <end position="165"/>
    </location>
</feature>
<evidence type="ECO:0000256" key="5">
    <source>
        <dbReference type="ARBA" id="ARBA00023002"/>
    </source>
</evidence>
<dbReference type="Pfam" id="PF13288">
    <property type="entry name" value="DXPR_C"/>
    <property type="match status" value="1"/>
</dbReference>
<comment type="catalytic activity">
    <reaction evidence="8">
        <text>2-C-methyl-D-erythritol 4-phosphate + NADP(+) = 1-deoxy-D-xylulose 5-phosphate + NADPH + H(+)</text>
        <dbReference type="Rhea" id="RHEA:13717"/>
        <dbReference type="ChEBI" id="CHEBI:15378"/>
        <dbReference type="ChEBI" id="CHEBI:57783"/>
        <dbReference type="ChEBI" id="CHEBI:57792"/>
        <dbReference type="ChEBI" id="CHEBI:58262"/>
        <dbReference type="ChEBI" id="CHEBI:58349"/>
        <dbReference type="EC" id="1.1.1.267"/>
    </reaction>
    <physiologicalReaction direction="right-to-left" evidence="8">
        <dbReference type="Rhea" id="RHEA:13719"/>
    </physiologicalReaction>
</comment>
<dbReference type="InterPro" id="IPR026877">
    <property type="entry name" value="DXPR_C"/>
</dbReference>
<dbReference type="STRING" id="1183432.AGR3A_Cc20137"/>
<keyword evidence="3 9" id="KW-0479">Metal-binding</keyword>
<dbReference type="InterPro" id="IPR013644">
    <property type="entry name" value="DXP_reductoisomerase_C"/>
</dbReference>
<accession>A0A1S7P5D4</accession>
<feature type="binding site" evidence="9">
    <location>
        <position position="251"/>
    </location>
    <ligand>
        <name>1-deoxy-D-xylulose 5-phosphate</name>
        <dbReference type="ChEBI" id="CHEBI:57792"/>
    </ligand>
</feature>
<dbReference type="Pfam" id="PF08436">
    <property type="entry name" value="DXP_redisom_C"/>
    <property type="match status" value="1"/>
</dbReference>
<comment type="pathway">
    <text evidence="1 9">Isoprenoid biosynthesis; isopentenyl diphosphate biosynthesis via DXP pathway; isopentenyl diphosphate from 1-deoxy-D-xylulose 5-phosphate: step 1/6.</text>
</comment>
<dbReference type="EMBL" id="FBWK01000012">
    <property type="protein sequence ID" value="CUX16264.1"/>
    <property type="molecule type" value="Genomic_DNA"/>
</dbReference>
<evidence type="ECO:0000259" key="12">
    <source>
        <dbReference type="Pfam" id="PF13288"/>
    </source>
</evidence>
<evidence type="ECO:0000256" key="8">
    <source>
        <dbReference type="ARBA" id="ARBA00048543"/>
    </source>
</evidence>
<evidence type="ECO:0000259" key="11">
    <source>
        <dbReference type="Pfam" id="PF08436"/>
    </source>
</evidence>
<keyword evidence="14" id="KW-1185">Reference proteome</keyword>
<feature type="binding site" evidence="9">
    <location>
        <position position="157"/>
    </location>
    <ligand>
        <name>NADPH</name>
        <dbReference type="ChEBI" id="CHEBI:57783"/>
    </ligand>
</feature>
<feature type="domain" description="1-deoxy-D-xylulose 5-phosphate reductoisomerase C-terminal" evidence="11">
    <location>
        <begin position="179"/>
        <end position="262"/>
    </location>
</feature>
<keyword evidence="5 9" id="KW-0560">Oxidoreductase</keyword>
<gene>
    <name evidence="9 13" type="primary">dxr</name>
    <name evidence="13" type="ORF">AGR3A_Cc20137</name>
</gene>
<feature type="binding site" evidence="9">
    <location>
        <position position="158"/>
    </location>
    <ligand>
        <name>1-deoxy-D-xylulose 5-phosphate</name>
        <dbReference type="ChEBI" id="CHEBI:57792"/>
    </ligand>
</feature>
<name>A0A1S7P5D4_9HYPH</name>
<dbReference type="SUPFAM" id="SSF55347">
    <property type="entry name" value="Glyceraldehyde-3-phosphate dehydrogenase-like, C-terminal domain"/>
    <property type="match status" value="1"/>
</dbReference>
<dbReference type="NCBIfam" id="NF009114">
    <property type="entry name" value="PRK12464.1"/>
    <property type="match status" value="1"/>
</dbReference>
<dbReference type="Proteomes" id="UP000191988">
    <property type="component" value="Unassembled WGS sequence"/>
</dbReference>
<dbReference type="AlphaFoldDB" id="A0A1S7P5D4"/>
<feature type="binding site" evidence="9">
    <location>
        <position position="47"/>
    </location>
    <ligand>
        <name>NADPH</name>
        <dbReference type="ChEBI" id="CHEBI:57783"/>
    </ligand>
</feature>
<dbReference type="GO" id="GO:0030604">
    <property type="term" value="F:1-deoxy-D-xylulose-5-phosphate reductoisomerase activity"/>
    <property type="evidence" value="ECO:0007669"/>
    <property type="project" value="UniProtKB-UniRule"/>
</dbReference>
<feature type="binding site" evidence="9">
    <location>
        <position position="183"/>
    </location>
    <ligand>
        <name>Mn(2+)</name>
        <dbReference type="ChEBI" id="CHEBI:29035"/>
    </ligand>
</feature>
<dbReference type="GO" id="GO:0070402">
    <property type="term" value="F:NADPH binding"/>
    <property type="evidence" value="ECO:0007669"/>
    <property type="project" value="InterPro"/>
</dbReference>
<evidence type="ECO:0000256" key="6">
    <source>
        <dbReference type="ARBA" id="ARBA00023211"/>
    </source>
</evidence>
<feature type="binding site" evidence="9">
    <location>
        <position position="185"/>
    </location>
    <ligand>
        <name>Mn(2+)</name>
        <dbReference type="ChEBI" id="CHEBI:29035"/>
    </ligand>
</feature>
<comment type="caution">
    <text evidence="9">Lacks conserved residue(s) required for the propagation of feature annotation.</text>
</comment>
<feature type="binding site" evidence="9">
    <location>
        <position position="44"/>
    </location>
    <ligand>
        <name>NADPH</name>
        <dbReference type="ChEBI" id="CHEBI:57783"/>
    </ligand>
</feature>
<evidence type="ECO:0000256" key="2">
    <source>
        <dbReference type="ARBA" id="ARBA00006825"/>
    </source>
</evidence>
<feature type="binding site" evidence="9">
    <location>
        <position position="232"/>
    </location>
    <ligand>
        <name>1-deoxy-D-xylulose 5-phosphate</name>
        <dbReference type="ChEBI" id="CHEBI:57792"/>
    </ligand>
</feature>
<feature type="binding site" evidence="9">
    <location>
        <position position="185"/>
    </location>
    <ligand>
        <name>1-deoxy-D-xylulose 5-phosphate</name>
        <dbReference type="ChEBI" id="CHEBI:57792"/>
    </ligand>
</feature>
<evidence type="ECO:0000313" key="13">
    <source>
        <dbReference type="EMBL" id="CUX16264.1"/>
    </source>
</evidence>
<dbReference type="Gene3D" id="1.10.1740.10">
    <property type="match status" value="1"/>
</dbReference>
<feature type="binding site" evidence="9">
    <location>
        <position position="238"/>
    </location>
    <ligand>
        <name>NADPH</name>
        <dbReference type="ChEBI" id="CHEBI:57783"/>
    </ligand>
</feature>
<dbReference type="PIRSF" id="PIRSF006205">
    <property type="entry name" value="Dxp_reductismrs"/>
    <property type="match status" value="1"/>
</dbReference>
<feature type="binding site" evidence="9">
    <location>
        <position position="72"/>
    </location>
    <ligand>
        <name>NADPH</name>
        <dbReference type="ChEBI" id="CHEBI:57783"/>
    </ligand>
</feature>
<feature type="binding site" evidence="9">
    <location>
        <position position="250"/>
    </location>
    <ligand>
        <name>1-deoxy-D-xylulose 5-phosphate</name>
        <dbReference type="ChEBI" id="CHEBI:57792"/>
    </ligand>
</feature>
<sequence length="424" mass="45349">MSPKLCSGFARMACSKRCEPHNTNGPKMTNASEMPRKLTILGSTGSIGTNTLDVVRQLGGRDQFQIMALTGAGNIALLAEQARQFGAQMVVTAEDDKYEALKSALAGTGIKVAAGKSGLEEAASMDAGWVMAAIAGTPGLAPTLTAARRGADIALANKECLVSAGDVFLRTVKQGGGRLIPVDSEHSAIFQCLTGDHKQAVERIVLTASGGPFRTWSRDEMANVTADIARAHPNWSMGLKVSIGSASMFNKGLEMIEAKYLFDLRPDQVEVIVHPQSIIHSMVGYTDGSYIAQLGSPDMRTAISYALTYPERGNLSVERLDFAKLARLDFEAPDEARFPALRLARMALERGGLQGAALNAAEETAFHAFVAGGIGFLDMAEIVETVMDRMHDGRSASTIEDVFTADEEARRHARKLISTKEKAA</sequence>
<evidence type="ECO:0000256" key="4">
    <source>
        <dbReference type="ARBA" id="ARBA00022857"/>
    </source>
</evidence>
<keyword evidence="13" id="KW-0413">Isomerase</keyword>
<feature type="binding site" evidence="9">
    <location>
        <position position="46"/>
    </location>
    <ligand>
        <name>NADPH</name>
        <dbReference type="ChEBI" id="CHEBI:57783"/>
    </ligand>
</feature>
<feature type="binding site" evidence="9">
    <location>
        <position position="254"/>
    </location>
    <ligand>
        <name>Mn(2+)</name>
        <dbReference type="ChEBI" id="CHEBI:29035"/>
    </ligand>
</feature>
<feature type="binding site" evidence="9">
    <location>
        <position position="74"/>
    </location>
    <ligand>
        <name>NADPH</name>
        <dbReference type="ChEBI" id="CHEBI:57783"/>
    </ligand>
</feature>
<proteinExistence type="inferred from homology"/>
<feature type="binding site" evidence="9">
    <location>
        <position position="159"/>
    </location>
    <ligand>
        <name>NADPH</name>
        <dbReference type="ChEBI" id="CHEBI:57783"/>
    </ligand>
</feature>